<evidence type="ECO:0000313" key="3">
    <source>
        <dbReference type="Proteomes" id="UP000274922"/>
    </source>
</evidence>
<evidence type="ECO:0000313" key="2">
    <source>
        <dbReference type="EMBL" id="RKP03098.1"/>
    </source>
</evidence>
<proteinExistence type="predicted"/>
<sequence>MATPVAWMLPAWQPLAPSSDSAAAGGGRPSLFGGIDPTTSGHVASQSQRTALALRTAFLRDASYRLMTHPALSRSLHDRSRACAELQHRHTMAGRRGRVLPTHLASMRECRQACQACGQLYIPALTAEVRGAKQPLGPPIYYQRWDCFACRTTNVYPLFATETPPPPPPPTFSASASASASPAKAKTKLAALQGLMKKNAQKDKRKKEEAKTGFSLKDMISDF</sequence>
<evidence type="ECO:0000256" key="1">
    <source>
        <dbReference type="SAM" id="MobiDB-lite"/>
    </source>
</evidence>
<dbReference type="AlphaFoldDB" id="A0A4P9XCD6"/>
<dbReference type="Proteomes" id="UP000274922">
    <property type="component" value="Unassembled WGS sequence"/>
</dbReference>
<reference evidence="3" key="1">
    <citation type="journal article" date="2018" name="Nat. Microbiol.">
        <title>Leveraging single-cell genomics to expand the fungal tree of life.</title>
        <authorList>
            <person name="Ahrendt S.R."/>
            <person name="Quandt C.A."/>
            <person name="Ciobanu D."/>
            <person name="Clum A."/>
            <person name="Salamov A."/>
            <person name="Andreopoulos B."/>
            <person name="Cheng J.F."/>
            <person name="Woyke T."/>
            <person name="Pelin A."/>
            <person name="Henrissat B."/>
            <person name="Reynolds N.K."/>
            <person name="Benny G.L."/>
            <person name="Smith M.E."/>
            <person name="James T.Y."/>
            <person name="Grigoriev I.V."/>
        </authorList>
    </citation>
    <scope>NUCLEOTIDE SEQUENCE [LARGE SCALE GENOMIC DNA]</scope>
    <source>
        <strain evidence="3">ATCC 52028</strain>
    </source>
</reference>
<feature type="compositionally biased region" description="Low complexity" evidence="1">
    <location>
        <begin position="172"/>
        <end position="186"/>
    </location>
</feature>
<dbReference type="EMBL" id="ML014129">
    <property type="protein sequence ID" value="RKP03098.1"/>
    <property type="molecule type" value="Genomic_DNA"/>
</dbReference>
<protein>
    <submittedName>
        <fullName evidence="2">Uncharacterized protein</fullName>
    </submittedName>
</protein>
<feature type="region of interest" description="Disordered" evidence="1">
    <location>
        <begin position="18"/>
        <end position="42"/>
    </location>
</feature>
<keyword evidence="3" id="KW-1185">Reference proteome</keyword>
<accession>A0A4P9XCD6</accession>
<organism evidence="2 3">
    <name type="scientific">Caulochytrium protostelioides</name>
    <dbReference type="NCBI Taxonomy" id="1555241"/>
    <lineage>
        <taxon>Eukaryota</taxon>
        <taxon>Fungi</taxon>
        <taxon>Fungi incertae sedis</taxon>
        <taxon>Chytridiomycota</taxon>
        <taxon>Chytridiomycota incertae sedis</taxon>
        <taxon>Chytridiomycetes</taxon>
        <taxon>Caulochytriales</taxon>
        <taxon>Caulochytriaceae</taxon>
        <taxon>Caulochytrium</taxon>
    </lineage>
</organism>
<name>A0A4P9XCD6_9FUNG</name>
<gene>
    <name evidence="2" type="ORF">CXG81DRAFT_24303</name>
</gene>
<feature type="region of interest" description="Disordered" evidence="1">
    <location>
        <begin position="161"/>
        <end position="186"/>
    </location>
</feature>